<dbReference type="GO" id="GO:0005829">
    <property type="term" value="C:cytosol"/>
    <property type="evidence" value="ECO:0007669"/>
    <property type="project" value="TreeGrafter"/>
</dbReference>
<dbReference type="CDD" id="cd00292">
    <property type="entry name" value="EF1B"/>
    <property type="match status" value="2"/>
</dbReference>
<keyword evidence="2" id="KW-0251">Elongation factor</keyword>
<dbReference type="WBParaSite" id="TMUE_2000006326.1">
    <property type="protein sequence ID" value="TMUE_2000006326.1"/>
    <property type="gene ID" value="WBGene00287969"/>
</dbReference>
<dbReference type="AlphaFoldDB" id="A0A5S6QG03"/>
<dbReference type="Proteomes" id="UP000046395">
    <property type="component" value="Unassembled WGS sequence"/>
</dbReference>
<evidence type="ECO:0000313" key="7">
    <source>
        <dbReference type="WBParaSite" id="TMUE_2000006326.1"/>
    </source>
</evidence>
<keyword evidence="3" id="KW-0648">Protein biosynthesis</keyword>
<name>A0A5S6QG03_TRIMR</name>
<dbReference type="SMART" id="SM00888">
    <property type="entry name" value="EF1_GNE"/>
    <property type="match status" value="2"/>
</dbReference>
<organism evidence="6 7">
    <name type="scientific">Trichuris muris</name>
    <name type="common">Mouse whipworm</name>
    <dbReference type="NCBI Taxonomy" id="70415"/>
    <lineage>
        <taxon>Eukaryota</taxon>
        <taxon>Metazoa</taxon>
        <taxon>Ecdysozoa</taxon>
        <taxon>Nematoda</taxon>
        <taxon>Enoplea</taxon>
        <taxon>Dorylaimia</taxon>
        <taxon>Trichinellida</taxon>
        <taxon>Trichuridae</taxon>
        <taxon>Trichuris</taxon>
    </lineage>
</organism>
<dbReference type="GO" id="GO:0003746">
    <property type="term" value="F:translation elongation factor activity"/>
    <property type="evidence" value="ECO:0007669"/>
    <property type="project" value="UniProtKB-KW"/>
</dbReference>
<dbReference type="GO" id="GO:0005853">
    <property type="term" value="C:eukaryotic translation elongation factor 1 complex"/>
    <property type="evidence" value="ECO:0007669"/>
    <property type="project" value="InterPro"/>
</dbReference>
<evidence type="ECO:0000256" key="2">
    <source>
        <dbReference type="ARBA" id="ARBA00022768"/>
    </source>
</evidence>
<dbReference type="PANTHER" id="PTHR11595:SF21">
    <property type="entry name" value="ELONGATION FACTOR 1-BETA"/>
    <property type="match status" value="1"/>
</dbReference>
<evidence type="ECO:0000259" key="5">
    <source>
        <dbReference type="SMART" id="SM00888"/>
    </source>
</evidence>
<keyword evidence="4" id="KW-0732">Signal</keyword>
<dbReference type="PANTHER" id="PTHR11595">
    <property type="entry name" value="EF-HAND AND COILED-COIL DOMAIN-CONTAINING FAMILY MEMBER"/>
    <property type="match status" value="1"/>
</dbReference>
<dbReference type="InterPro" id="IPR036219">
    <property type="entry name" value="eEF-1beta-like_sf"/>
</dbReference>
<reference evidence="7" key="1">
    <citation type="submission" date="2019-12" db="UniProtKB">
        <authorList>
            <consortium name="WormBaseParasite"/>
        </authorList>
    </citation>
    <scope>IDENTIFICATION</scope>
</reference>
<evidence type="ECO:0000256" key="1">
    <source>
        <dbReference type="ARBA" id="ARBA00007411"/>
    </source>
</evidence>
<feature type="domain" description="Translation elongation factor EF1B beta/delta subunit guanine nucleotide exchange" evidence="5">
    <location>
        <begin position="28"/>
        <end position="113"/>
    </location>
</feature>
<accession>A0A5S6QG03</accession>
<evidence type="ECO:0000256" key="3">
    <source>
        <dbReference type="ARBA" id="ARBA00022917"/>
    </source>
</evidence>
<dbReference type="InterPro" id="IPR014717">
    <property type="entry name" value="Transl_elong_EF1B/ribsomal_bS6"/>
</dbReference>
<dbReference type="InterPro" id="IPR049720">
    <property type="entry name" value="EF1B_bsu/dsu"/>
</dbReference>
<sequence>MKYLFLLTILFITTKHALSKKIKSTRGRSRIVLDVKPADSETDMVKLEEAVRKVRMNGVEWRTSRLVPIAYGIQKLRIECMVDNTVDVSTLRETISELEDLVQSVDLVSEKEEEEEEELTHYSYRVVLDVKPAVSETDMAKMEEAVRRVSIPGVKWGSSKLLPIAYGIQKLQIECTVVDTVDIPTLQETITKAKDLVQSVDVVSFSELRKGH</sequence>
<dbReference type="Gene3D" id="3.30.70.60">
    <property type="match status" value="2"/>
</dbReference>
<feature type="domain" description="Translation elongation factor EF1B beta/delta subunit guanine nucleotide exchange" evidence="5">
    <location>
        <begin position="126"/>
        <end position="208"/>
    </location>
</feature>
<dbReference type="Pfam" id="PF00736">
    <property type="entry name" value="EF1_GNE"/>
    <property type="match status" value="2"/>
</dbReference>
<dbReference type="InterPro" id="IPR014038">
    <property type="entry name" value="EF1B_bsu/dsu_GNE"/>
</dbReference>
<protein>
    <recommendedName>
        <fullName evidence="5">Translation elongation factor EF1B beta/delta subunit guanine nucleotide exchange domain-containing protein</fullName>
    </recommendedName>
</protein>
<dbReference type="GO" id="GO:0005085">
    <property type="term" value="F:guanyl-nucleotide exchange factor activity"/>
    <property type="evidence" value="ECO:0007669"/>
    <property type="project" value="TreeGrafter"/>
</dbReference>
<comment type="similarity">
    <text evidence="1">Belongs to the EF-1-beta/EF-1-delta family.</text>
</comment>
<dbReference type="SUPFAM" id="SSF54984">
    <property type="entry name" value="eEF-1beta-like"/>
    <property type="match status" value="2"/>
</dbReference>
<evidence type="ECO:0000313" key="6">
    <source>
        <dbReference type="Proteomes" id="UP000046395"/>
    </source>
</evidence>
<keyword evidence="6" id="KW-1185">Reference proteome</keyword>
<evidence type="ECO:0000256" key="4">
    <source>
        <dbReference type="SAM" id="SignalP"/>
    </source>
</evidence>
<feature type="signal peptide" evidence="4">
    <location>
        <begin position="1"/>
        <end position="19"/>
    </location>
</feature>
<dbReference type="FunFam" id="3.30.70.60:FF:000001">
    <property type="entry name" value="Elongation factor 1-beta 1 like"/>
    <property type="match status" value="2"/>
</dbReference>
<dbReference type="STRING" id="70415.A0A5S6QG03"/>
<proteinExistence type="inferred from homology"/>
<feature type="chain" id="PRO_5024361702" description="Translation elongation factor EF1B beta/delta subunit guanine nucleotide exchange domain-containing protein" evidence="4">
    <location>
        <begin position="20"/>
        <end position="212"/>
    </location>
</feature>